<organism evidence="1">
    <name type="scientific">Aspergillus niger</name>
    <dbReference type="NCBI Taxonomy" id="5061"/>
    <lineage>
        <taxon>Eukaryota</taxon>
        <taxon>Fungi</taxon>
        <taxon>Dikarya</taxon>
        <taxon>Ascomycota</taxon>
        <taxon>Pezizomycotina</taxon>
        <taxon>Eurotiomycetes</taxon>
        <taxon>Eurotiomycetidae</taxon>
        <taxon>Eurotiales</taxon>
        <taxon>Aspergillaceae</taxon>
        <taxon>Aspergillus</taxon>
        <taxon>Aspergillus subgen. Circumdati</taxon>
    </lineage>
</organism>
<dbReference type="VEuPathDB" id="FungiDB:An08g02150"/>
<evidence type="ECO:0000313" key="1">
    <source>
        <dbReference type="RefSeq" id="XP_059603899.1"/>
    </source>
</evidence>
<dbReference type="RefSeq" id="XP_059603899.1">
    <property type="nucleotide sequence ID" value="XM_059748868.1"/>
</dbReference>
<reference evidence="1" key="2">
    <citation type="submission" date="2025-08" db="UniProtKB">
        <authorList>
            <consortium name="RefSeq"/>
        </authorList>
    </citation>
    <scope>IDENTIFICATION</scope>
</reference>
<dbReference type="AlphaFoldDB" id="A0AAJ8BV87"/>
<dbReference type="GeneID" id="84591596"/>
<reference evidence="1" key="1">
    <citation type="submission" date="2025-02" db="EMBL/GenBank/DDBJ databases">
        <authorList>
            <consortium name="NCBI Genome Project"/>
        </authorList>
    </citation>
    <scope>NUCLEOTIDE SEQUENCE</scope>
</reference>
<protein>
    <submittedName>
        <fullName evidence="1">Uncharacterized protein</fullName>
    </submittedName>
</protein>
<name>A0AAJ8BV87_ASPNG</name>
<dbReference type="KEGG" id="ang:An08g02150"/>
<proteinExistence type="predicted"/>
<sequence length="46" mass="5163">MDRPGQDNQVRVCGPTASLMFIIGNVSEFASDQLFIEASSYLRQRN</sequence>
<accession>A0AAJ8BV87</accession>
<gene>
    <name evidence="1" type="ORF">An08g02150</name>
</gene>